<organism evidence="2 3">
    <name type="scientific">Cupriavidus basilensis</name>
    <dbReference type="NCBI Taxonomy" id="68895"/>
    <lineage>
        <taxon>Bacteria</taxon>
        <taxon>Pseudomonadati</taxon>
        <taxon>Pseudomonadota</taxon>
        <taxon>Betaproteobacteria</taxon>
        <taxon>Burkholderiales</taxon>
        <taxon>Burkholderiaceae</taxon>
        <taxon>Cupriavidus</taxon>
    </lineage>
</organism>
<dbReference type="OrthoDB" id="7066954at2"/>
<dbReference type="AlphaFoldDB" id="A0A0C4YE16"/>
<sequence length="209" mass="22411">MIDFAGRGLRPSLPAACLLAVTLCLGLAGCGSASKPQHVPMPDESEDYTPKKEFSILDPFAAKEFREVETALPAPPRDADLIPFEVSPAGNFTFAVDGKSVAVGADGAVRYTVVITGASGMRNVSFEAVRCDTFERKMYATLPRGATEWVRNRTDDRDGWVQLAGIARNNYGAALAKDFLCEGRSAAGNAKDIVKDLRGEAPRKSAITR</sequence>
<feature type="domain" description="CNP1-like uncharacterised" evidence="1">
    <location>
        <begin position="62"/>
        <end position="198"/>
    </location>
</feature>
<dbReference type="Proteomes" id="UP000031843">
    <property type="component" value="Chromosome main"/>
</dbReference>
<evidence type="ECO:0000259" key="1">
    <source>
        <dbReference type="Pfam" id="PF08750"/>
    </source>
</evidence>
<accession>A0A0C4YE16</accession>
<gene>
    <name evidence="2" type="ORF">RR42_m3649</name>
</gene>
<dbReference type="InterPro" id="IPR014861">
    <property type="entry name" value="CNP1-like_dom"/>
</dbReference>
<dbReference type="PROSITE" id="PS51257">
    <property type="entry name" value="PROKAR_LIPOPROTEIN"/>
    <property type="match status" value="1"/>
</dbReference>
<keyword evidence="3" id="KW-1185">Reference proteome</keyword>
<evidence type="ECO:0000313" key="2">
    <source>
        <dbReference type="EMBL" id="AJG21015.1"/>
    </source>
</evidence>
<dbReference type="RefSeq" id="WP_043349738.1">
    <property type="nucleotide sequence ID" value="NZ_CP010536.1"/>
</dbReference>
<evidence type="ECO:0000313" key="3">
    <source>
        <dbReference type="Proteomes" id="UP000031843"/>
    </source>
</evidence>
<dbReference type="KEGG" id="cbw:RR42_m3649"/>
<dbReference type="STRING" id="68895.RR42_m3649"/>
<name>A0A0C4YE16_9BURK</name>
<reference evidence="2 3" key="1">
    <citation type="journal article" date="2015" name="Genome Announc.">
        <title>Complete Genome Sequence of Cupriavidus basilensis 4G11, Isolated from the Oak Ridge Field Research Center Site.</title>
        <authorList>
            <person name="Ray J."/>
            <person name="Waters R.J."/>
            <person name="Skerker J.M."/>
            <person name="Kuehl J.V."/>
            <person name="Price M.N."/>
            <person name="Huang J."/>
            <person name="Chakraborty R."/>
            <person name="Arkin A.P."/>
            <person name="Deutschbauer A."/>
        </authorList>
    </citation>
    <scope>NUCLEOTIDE SEQUENCE [LARGE SCALE GENOMIC DNA]</scope>
    <source>
        <strain evidence="2">4G11</strain>
    </source>
</reference>
<dbReference type="Pfam" id="PF08750">
    <property type="entry name" value="CNP1"/>
    <property type="match status" value="1"/>
</dbReference>
<protein>
    <recommendedName>
        <fullName evidence="1">CNP1-like uncharacterized domain-containing protein</fullName>
    </recommendedName>
</protein>
<proteinExistence type="predicted"/>
<dbReference type="EMBL" id="CP010536">
    <property type="protein sequence ID" value="AJG21015.1"/>
    <property type="molecule type" value="Genomic_DNA"/>
</dbReference>